<gene>
    <name evidence="2" type="ORF">THIOM_004044</name>
</gene>
<dbReference type="SUPFAM" id="SSF52540">
    <property type="entry name" value="P-loop containing nucleoside triphosphate hydrolases"/>
    <property type="match status" value="1"/>
</dbReference>
<dbReference type="InterPro" id="IPR027417">
    <property type="entry name" value="P-loop_NTPase"/>
</dbReference>
<comment type="caution">
    <text evidence="2">The sequence shown here is derived from an EMBL/GenBank/DDBJ whole genome shotgun (WGS) entry which is preliminary data.</text>
</comment>
<organism evidence="2 3">
    <name type="scientific">Candidatus Thiomargarita nelsonii</name>
    <dbReference type="NCBI Taxonomy" id="1003181"/>
    <lineage>
        <taxon>Bacteria</taxon>
        <taxon>Pseudomonadati</taxon>
        <taxon>Pseudomonadota</taxon>
        <taxon>Gammaproteobacteria</taxon>
        <taxon>Thiotrichales</taxon>
        <taxon>Thiotrichaceae</taxon>
        <taxon>Thiomargarita</taxon>
    </lineage>
</organism>
<reference evidence="2 3" key="1">
    <citation type="submission" date="2016-05" db="EMBL/GenBank/DDBJ databases">
        <title>Single-cell genome of chain-forming Candidatus Thiomargarita nelsonii and comparison to other large sulfur-oxidizing bacteria.</title>
        <authorList>
            <person name="Winkel M."/>
            <person name="Salman V."/>
            <person name="Woyke T."/>
            <person name="Schulz-Vogt H."/>
            <person name="Richter M."/>
            <person name="Flood B."/>
            <person name="Bailey J."/>
            <person name="Amann R."/>
            <person name="Mussmann M."/>
        </authorList>
    </citation>
    <scope>NUCLEOTIDE SEQUENCE [LARGE SCALE GENOMIC DNA]</scope>
    <source>
        <strain evidence="2 3">THI036</strain>
    </source>
</reference>
<name>A0A0A6NXT0_9GAMM</name>
<evidence type="ECO:0000313" key="2">
    <source>
        <dbReference type="EMBL" id="OAD20264.1"/>
    </source>
</evidence>
<dbReference type="InterPro" id="IPR000863">
    <property type="entry name" value="Sulfotransferase_dom"/>
</dbReference>
<evidence type="ECO:0000259" key="1">
    <source>
        <dbReference type="Pfam" id="PF00685"/>
    </source>
</evidence>
<dbReference type="Proteomes" id="UP000076962">
    <property type="component" value="Unassembled WGS sequence"/>
</dbReference>
<dbReference type="Gene3D" id="3.40.50.300">
    <property type="entry name" value="P-loop containing nucleotide triphosphate hydrolases"/>
    <property type="match status" value="1"/>
</dbReference>
<dbReference type="Pfam" id="PF00685">
    <property type="entry name" value="Sulfotransfer_1"/>
    <property type="match status" value="1"/>
</dbReference>
<dbReference type="AlphaFoldDB" id="A0A0A6NXT0"/>
<dbReference type="EMBL" id="LUTY01002498">
    <property type="protein sequence ID" value="OAD20264.1"/>
    <property type="molecule type" value="Genomic_DNA"/>
</dbReference>
<keyword evidence="3" id="KW-1185">Reference proteome</keyword>
<dbReference type="GO" id="GO:0008146">
    <property type="term" value="F:sulfotransferase activity"/>
    <property type="evidence" value="ECO:0007669"/>
    <property type="project" value="InterPro"/>
</dbReference>
<accession>A0A0A6NXT0</accession>
<feature type="domain" description="Sulfotransferase" evidence="1">
    <location>
        <begin position="11"/>
        <end position="94"/>
    </location>
</feature>
<evidence type="ECO:0000313" key="3">
    <source>
        <dbReference type="Proteomes" id="UP000076962"/>
    </source>
</evidence>
<protein>
    <recommendedName>
        <fullName evidence="1">Sulfotransferase domain-containing protein</fullName>
    </recommendedName>
</protein>
<sequence>MLIVCNGMLRSGSTLQYNLLKSIVESHNLGGAEGYFSSEQFQSLRKKFERWGISSEIIVIKTHDIIPYSEEMIKSGTMKICYTYRDIRDVAVSAQRKFDLDGDKLLKSLDR</sequence>
<proteinExistence type="predicted"/>
<feature type="non-terminal residue" evidence="2">
    <location>
        <position position="111"/>
    </location>
</feature>